<evidence type="ECO:0000313" key="4">
    <source>
        <dbReference type="Proteomes" id="UP000254720"/>
    </source>
</evidence>
<dbReference type="SUPFAM" id="SSF110916">
    <property type="entry name" value="Peptidyl-tRNA hydrolase domain-like"/>
    <property type="match status" value="1"/>
</dbReference>
<feature type="domain" description="Prokaryotic-type class I peptide chain release factors" evidence="2">
    <location>
        <begin position="21"/>
        <end position="37"/>
    </location>
</feature>
<name>A0A370GWM4_9COXI</name>
<dbReference type="GO" id="GO:0003747">
    <property type="term" value="F:translation release factor activity"/>
    <property type="evidence" value="ECO:0007669"/>
    <property type="project" value="InterPro"/>
</dbReference>
<evidence type="ECO:0000313" key="3">
    <source>
        <dbReference type="EMBL" id="RDI48085.1"/>
    </source>
</evidence>
<dbReference type="PANTHER" id="PTHR47814">
    <property type="entry name" value="PEPTIDYL-TRNA HYDROLASE ARFB"/>
    <property type="match status" value="1"/>
</dbReference>
<dbReference type="InterPro" id="IPR000352">
    <property type="entry name" value="Pep_chain_release_fac_I"/>
</dbReference>
<dbReference type="AlphaFoldDB" id="A0A370GWM4"/>
<dbReference type="GO" id="GO:0004045">
    <property type="term" value="F:peptidyl-tRNA hydrolase activity"/>
    <property type="evidence" value="ECO:0007669"/>
    <property type="project" value="TreeGrafter"/>
</dbReference>
<dbReference type="NCBIfam" id="NF006718">
    <property type="entry name" value="PRK09256.1"/>
    <property type="match status" value="1"/>
</dbReference>
<protein>
    <submittedName>
        <fullName evidence="3">Ribosome-associated protein</fullName>
    </submittedName>
</protein>
<dbReference type="RefSeq" id="WP_114833564.1">
    <property type="nucleotide sequence ID" value="NZ_LR699114.1"/>
</dbReference>
<proteinExistence type="predicted"/>
<dbReference type="Proteomes" id="UP000254720">
    <property type="component" value="Unassembled WGS sequence"/>
</dbReference>
<dbReference type="GO" id="GO:0072344">
    <property type="term" value="P:rescue of stalled ribosome"/>
    <property type="evidence" value="ECO:0007669"/>
    <property type="project" value="TreeGrafter"/>
</dbReference>
<keyword evidence="4" id="KW-1185">Reference proteome</keyword>
<dbReference type="OrthoDB" id="9815709at2"/>
<accession>A0A370GWM4</accession>
<evidence type="ECO:0000259" key="2">
    <source>
        <dbReference type="PROSITE" id="PS00745"/>
    </source>
</evidence>
<gene>
    <name evidence="3" type="ORF">C8D86_10350</name>
</gene>
<dbReference type="PANTHER" id="PTHR47814:SF1">
    <property type="entry name" value="PEPTIDYL-TRNA HYDROLASE ARFB"/>
    <property type="match status" value="1"/>
</dbReference>
<dbReference type="GO" id="GO:0043022">
    <property type="term" value="F:ribosome binding"/>
    <property type="evidence" value="ECO:0007669"/>
    <property type="project" value="TreeGrafter"/>
</dbReference>
<dbReference type="Gene3D" id="3.30.160.20">
    <property type="match status" value="1"/>
</dbReference>
<feature type="region of interest" description="Disordered" evidence="1">
    <location>
        <begin position="102"/>
        <end position="141"/>
    </location>
</feature>
<evidence type="ECO:0000256" key="1">
    <source>
        <dbReference type="SAM" id="MobiDB-lite"/>
    </source>
</evidence>
<feature type="compositionally biased region" description="Basic residues" evidence="1">
    <location>
        <begin position="120"/>
        <end position="133"/>
    </location>
</feature>
<dbReference type="EMBL" id="QQAX01000003">
    <property type="protein sequence ID" value="RDI48085.1"/>
    <property type="molecule type" value="Genomic_DNA"/>
</dbReference>
<organism evidence="3 4">
    <name type="scientific">Aquicella lusitana</name>
    <dbReference type="NCBI Taxonomy" id="254246"/>
    <lineage>
        <taxon>Bacteria</taxon>
        <taxon>Pseudomonadati</taxon>
        <taxon>Pseudomonadota</taxon>
        <taxon>Gammaproteobacteria</taxon>
        <taxon>Legionellales</taxon>
        <taxon>Coxiellaceae</taxon>
        <taxon>Aquicella</taxon>
    </lineage>
</organism>
<comment type="caution">
    <text evidence="3">The sequence shown here is derived from an EMBL/GenBank/DDBJ whole genome shotgun (WGS) entry which is preliminary data.</text>
</comment>
<dbReference type="PROSITE" id="PS00745">
    <property type="entry name" value="RF_PROK_I"/>
    <property type="match status" value="1"/>
</dbReference>
<reference evidence="3 4" key="1">
    <citation type="submission" date="2018-07" db="EMBL/GenBank/DDBJ databases">
        <title>Genomic Encyclopedia of Type Strains, Phase IV (KMG-IV): sequencing the most valuable type-strain genomes for metagenomic binning, comparative biology and taxonomic classification.</title>
        <authorList>
            <person name="Goeker M."/>
        </authorList>
    </citation>
    <scope>NUCLEOTIDE SEQUENCE [LARGE SCALE GENOMIC DNA]</scope>
    <source>
        <strain evidence="3 4">DSM 16500</strain>
    </source>
</reference>
<dbReference type="Pfam" id="PF00472">
    <property type="entry name" value="RF-1"/>
    <property type="match status" value="1"/>
</dbReference>
<sequence length="141" mass="16211">MIKIAPNIYLDESELRFSFIRAAGPGGQNVNKVATAVQLRFDVMHSSLPETVQRRLSLLAGNKISHQGVLIIKAGRYRTQERNRQDALERLLALLKQAAIMPKKRRPTRLSRASKERRMTEKKRHSQTKLLRRSKPDKEEA</sequence>